<evidence type="ECO:0000313" key="2">
    <source>
        <dbReference type="EMBL" id="QQK75308.1"/>
    </source>
</evidence>
<feature type="domain" description="Putative restriction endonuclease" evidence="1">
    <location>
        <begin position="14"/>
        <end position="184"/>
    </location>
</feature>
<dbReference type="CDD" id="cd06260">
    <property type="entry name" value="DUF820-like"/>
    <property type="match status" value="1"/>
</dbReference>
<keyword evidence="2" id="KW-0378">Hydrolase</keyword>
<accession>A0A7T6Z1Z0</accession>
<evidence type="ECO:0000313" key="3">
    <source>
        <dbReference type="Proteomes" id="UP000595823"/>
    </source>
</evidence>
<dbReference type="InterPro" id="IPR012296">
    <property type="entry name" value="Nuclease_put_TT1808"/>
</dbReference>
<sequence>MVMPDPKRKFSYRDYATWAEEKRIEIVGGEPYDMTPAPSRKHQYTSKQLFAALNDYLSGDPCEAYYAPFDVRLFAEDRADDQVFDVVQPDLVVVCDPDKLDDAGCKGSPDVIIEIVSPSSIKMDKKVKRHLYEKAGIKEYWIIDPIHAYIEVYTLENEKYGKPLFYSKEDHLKSALFKDLKIDLEYIFE</sequence>
<evidence type="ECO:0000259" key="1">
    <source>
        <dbReference type="Pfam" id="PF05685"/>
    </source>
</evidence>
<dbReference type="AlphaFoldDB" id="A0A7T6Z1Z0"/>
<dbReference type="Pfam" id="PF05685">
    <property type="entry name" value="Uma2"/>
    <property type="match status" value="1"/>
</dbReference>
<dbReference type="RefSeq" id="WP_200127960.1">
    <property type="nucleotide sequence ID" value="NZ_CP054705.1"/>
</dbReference>
<dbReference type="SUPFAM" id="SSF52980">
    <property type="entry name" value="Restriction endonuclease-like"/>
    <property type="match status" value="1"/>
</dbReference>
<dbReference type="Gene3D" id="3.90.1570.10">
    <property type="entry name" value="tt1808, chain A"/>
    <property type="match status" value="1"/>
</dbReference>
<name>A0A7T6Z1Z0_9BACI</name>
<proteinExistence type="predicted"/>
<dbReference type="InterPro" id="IPR008538">
    <property type="entry name" value="Uma2"/>
</dbReference>
<protein>
    <submittedName>
        <fullName evidence="2">Uma2 family endonuclease</fullName>
    </submittedName>
</protein>
<dbReference type="KEGG" id="scia:HUG15_06700"/>
<organism evidence="2 3">
    <name type="scientific">Salicibibacter cibarius</name>
    <dbReference type="NCBI Taxonomy" id="2743000"/>
    <lineage>
        <taxon>Bacteria</taxon>
        <taxon>Bacillati</taxon>
        <taxon>Bacillota</taxon>
        <taxon>Bacilli</taxon>
        <taxon>Bacillales</taxon>
        <taxon>Bacillaceae</taxon>
        <taxon>Salicibibacter</taxon>
    </lineage>
</organism>
<keyword evidence="2" id="KW-0540">Nuclease</keyword>
<reference evidence="2 3" key="1">
    <citation type="submission" date="2020-06" db="EMBL/GenBank/DDBJ databases">
        <title>Genomic analysis of Salicibibacter sp. NKC5-3.</title>
        <authorList>
            <person name="Oh Y.J."/>
        </authorList>
    </citation>
    <scope>NUCLEOTIDE SEQUENCE [LARGE SCALE GENOMIC DNA]</scope>
    <source>
        <strain evidence="2 3">NKC5-3</strain>
    </source>
</reference>
<dbReference type="GO" id="GO:0004519">
    <property type="term" value="F:endonuclease activity"/>
    <property type="evidence" value="ECO:0007669"/>
    <property type="project" value="UniProtKB-KW"/>
</dbReference>
<dbReference type="Proteomes" id="UP000595823">
    <property type="component" value="Chromosome"/>
</dbReference>
<keyword evidence="2" id="KW-0255">Endonuclease</keyword>
<dbReference type="PANTHER" id="PTHR36558">
    <property type="entry name" value="GLR1098 PROTEIN"/>
    <property type="match status" value="1"/>
</dbReference>
<dbReference type="EMBL" id="CP054705">
    <property type="protein sequence ID" value="QQK75308.1"/>
    <property type="molecule type" value="Genomic_DNA"/>
</dbReference>
<keyword evidence="3" id="KW-1185">Reference proteome</keyword>
<gene>
    <name evidence="2" type="ORF">HUG15_06700</name>
</gene>
<dbReference type="PANTHER" id="PTHR36558:SF1">
    <property type="entry name" value="RESTRICTION ENDONUCLEASE DOMAIN-CONTAINING PROTEIN-RELATED"/>
    <property type="match status" value="1"/>
</dbReference>
<dbReference type="InterPro" id="IPR011335">
    <property type="entry name" value="Restrct_endonuc-II-like"/>
</dbReference>